<dbReference type="AlphaFoldDB" id="A0A1E5J2T6"/>
<dbReference type="Pfam" id="PF00392">
    <property type="entry name" value="GntR"/>
    <property type="match status" value="1"/>
</dbReference>
<dbReference type="InterPro" id="IPR036390">
    <property type="entry name" value="WH_DNA-bd_sf"/>
</dbReference>
<evidence type="ECO:0000256" key="1">
    <source>
        <dbReference type="ARBA" id="ARBA00005384"/>
    </source>
</evidence>
<evidence type="ECO:0000256" key="4">
    <source>
        <dbReference type="ARBA" id="ARBA00023125"/>
    </source>
</evidence>
<evidence type="ECO:0000256" key="2">
    <source>
        <dbReference type="ARBA" id="ARBA00022898"/>
    </source>
</evidence>
<dbReference type="GO" id="GO:0003700">
    <property type="term" value="F:DNA-binding transcription factor activity"/>
    <property type="evidence" value="ECO:0007669"/>
    <property type="project" value="InterPro"/>
</dbReference>
<dbReference type="GO" id="GO:0030170">
    <property type="term" value="F:pyridoxal phosphate binding"/>
    <property type="evidence" value="ECO:0007669"/>
    <property type="project" value="InterPro"/>
</dbReference>
<dbReference type="GO" id="GO:0003677">
    <property type="term" value="F:DNA binding"/>
    <property type="evidence" value="ECO:0007669"/>
    <property type="project" value="UniProtKB-KW"/>
</dbReference>
<dbReference type="InterPro" id="IPR036388">
    <property type="entry name" value="WH-like_DNA-bd_sf"/>
</dbReference>
<evidence type="ECO:0000313" key="8">
    <source>
        <dbReference type="Proteomes" id="UP000095230"/>
    </source>
</evidence>
<dbReference type="EMBL" id="MCBT01000001">
    <property type="protein sequence ID" value="OEG75893.1"/>
    <property type="molecule type" value="Genomic_DNA"/>
</dbReference>
<evidence type="ECO:0000256" key="5">
    <source>
        <dbReference type="ARBA" id="ARBA00023163"/>
    </source>
</evidence>
<keyword evidence="5" id="KW-0804">Transcription</keyword>
<organism evidence="7 8">
    <name type="scientific">Shewanella colwelliana</name>
    <name type="common">Alteromonas colwelliana</name>
    <dbReference type="NCBI Taxonomy" id="23"/>
    <lineage>
        <taxon>Bacteria</taxon>
        <taxon>Pseudomonadati</taxon>
        <taxon>Pseudomonadota</taxon>
        <taxon>Gammaproteobacteria</taxon>
        <taxon>Alteromonadales</taxon>
        <taxon>Shewanellaceae</taxon>
        <taxon>Shewanella</taxon>
    </lineage>
</organism>
<name>A0A1E5J2T6_SHECO</name>
<dbReference type="CDD" id="cd00609">
    <property type="entry name" value="AAT_like"/>
    <property type="match status" value="1"/>
</dbReference>
<dbReference type="SUPFAM" id="SSF53383">
    <property type="entry name" value="PLP-dependent transferases"/>
    <property type="match status" value="1"/>
</dbReference>
<sequence>MGTIWTPNLADFNGPKYQQLTSAIEAAIQSGEIGLQQKLPPQRRLADVLGVTVGTVTRAYALAEQRGYVEAKVGDGTYVKSHLTADTSQQVNLATCQPPLGDQTSTLSDILADLAKEPAKLTELMGYHANPLNHHQRVFHRWLTYQGISHHPEQILFTHGAQQGIFTLLNSLLQPGEVLLHEAHCYPGIKVAATQLNINHFGIPLTSEGVDLEALTTLVKQHQPKAIYLTLNNQNPTCIQYSMAQRIALLDLAVEHQFYIIEDDVNYCLPEEWHLPLWQQAQQRSEAASRQVVYLSSLSKRFGGGLRQGFMLLPTSIMANVKLALHSQCWMVSPLNVEIAARVITSGKLSGERDTLIRARQQRCKAVFNDLRLKHRWRGLNGWIQMPTPIKAHHLVTALAAKGILVRNGDDFDNHDNYVRISIGGVVNDTVFEQILQEIKHCITNLQHSTYSVV</sequence>
<dbReference type="STRING" id="23.BEL05_16895"/>
<evidence type="ECO:0000259" key="6">
    <source>
        <dbReference type="PROSITE" id="PS50949"/>
    </source>
</evidence>
<protein>
    <submittedName>
        <fullName evidence="7">GntR family transcriptional regulator</fullName>
    </submittedName>
</protein>
<dbReference type="PANTHER" id="PTHR46577">
    <property type="entry name" value="HTH-TYPE TRANSCRIPTIONAL REGULATORY PROTEIN GABR"/>
    <property type="match status" value="1"/>
</dbReference>
<evidence type="ECO:0000256" key="3">
    <source>
        <dbReference type="ARBA" id="ARBA00023015"/>
    </source>
</evidence>
<dbReference type="SMART" id="SM00345">
    <property type="entry name" value="HTH_GNTR"/>
    <property type="match status" value="1"/>
</dbReference>
<dbReference type="InterPro" id="IPR051446">
    <property type="entry name" value="HTH_trans_reg/aminotransferase"/>
</dbReference>
<dbReference type="InterPro" id="IPR015424">
    <property type="entry name" value="PyrdxlP-dep_Trfase"/>
</dbReference>
<dbReference type="InterPro" id="IPR000524">
    <property type="entry name" value="Tscrpt_reg_HTH_GntR"/>
</dbReference>
<gene>
    <name evidence="7" type="ORF">BEL05_16895</name>
</gene>
<accession>A0A1E5J2T6</accession>
<evidence type="ECO:0000313" key="7">
    <source>
        <dbReference type="EMBL" id="OEG75893.1"/>
    </source>
</evidence>
<dbReference type="Proteomes" id="UP000095230">
    <property type="component" value="Unassembled WGS sequence"/>
</dbReference>
<dbReference type="Gene3D" id="3.40.640.10">
    <property type="entry name" value="Type I PLP-dependent aspartate aminotransferase-like (Major domain)"/>
    <property type="match status" value="1"/>
</dbReference>
<dbReference type="Gene3D" id="1.10.10.10">
    <property type="entry name" value="Winged helix-like DNA-binding domain superfamily/Winged helix DNA-binding domain"/>
    <property type="match status" value="1"/>
</dbReference>
<dbReference type="PROSITE" id="PS50949">
    <property type="entry name" value="HTH_GNTR"/>
    <property type="match status" value="1"/>
</dbReference>
<reference evidence="7 8" key="1">
    <citation type="submission" date="2016-07" db="EMBL/GenBank/DDBJ databases">
        <title>Whole-genome of two Shewanella species isolated from a digestive organ of sea cucumber Apostichopus japonicus Selenka 1867.</title>
        <authorList>
            <person name="Hong H.-H."/>
            <person name="Choi H."/>
            <person name="Cheon S."/>
            <person name="Oh J.-S."/>
            <person name="Lee H.-G."/>
            <person name="Park C."/>
        </authorList>
    </citation>
    <scope>NUCLEOTIDE SEQUENCE [LARGE SCALE GENOMIC DNA]</scope>
    <source>
        <strain evidence="7 8">CSB03KR</strain>
    </source>
</reference>
<dbReference type="RefSeq" id="WP_028764913.1">
    <property type="nucleotide sequence ID" value="NZ_JBNNIT010000001.1"/>
</dbReference>
<dbReference type="Pfam" id="PF00155">
    <property type="entry name" value="Aminotran_1_2"/>
    <property type="match status" value="1"/>
</dbReference>
<keyword evidence="2" id="KW-0663">Pyridoxal phosphate</keyword>
<dbReference type="PANTHER" id="PTHR46577:SF1">
    <property type="entry name" value="HTH-TYPE TRANSCRIPTIONAL REGULATORY PROTEIN GABR"/>
    <property type="match status" value="1"/>
</dbReference>
<comment type="similarity">
    <text evidence="1">In the C-terminal section; belongs to the class-I pyridoxal-phosphate-dependent aminotransferase family.</text>
</comment>
<feature type="domain" description="HTH gntR-type" evidence="6">
    <location>
        <begin position="14"/>
        <end position="82"/>
    </location>
</feature>
<keyword evidence="3" id="KW-0805">Transcription regulation</keyword>
<dbReference type="OrthoDB" id="9804020at2"/>
<dbReference type="InterPro" id="IPR015421">
    <property type="entry name" value="PyrdxlP-dep_Trfase_major"/>
</dbReference>
<dbReference type="InterPro" id="IPR004839">
    <property type="entry name" value="Aminotransferase_I/II_large"/>
</dbReference>
<keyword evidence="4" id="KW-0238">DNA-binding</keyword>
<proteinExistence type="inferred from homology"/>
<comment type="caution">
    <text evidence="7">The sequence shown here is derived from an EMBL/GenBank/DDBJ whole genome shotgun (WGS) entry which is preliminary data.</text>
</comment>
<dbReference type="CDD" id="cd07377">
    <property type="entry name" value="WHTH_GntR"/>
    <property type="match status" value="1"/>
</dbReference>
<dbReference type="SUPFAM" id="SSF46785">
    <property type="entry name" value="Winged helix' DNA-binding domain"/>
    <property type="match status" value="1"/>
</dbReference>